<evidence type="ECO:0000313" key="3">
    <source>
        <dbReference type="Proteomes" id="UP000234483"/>
    </source>
</evidence>
<dbReference type="KEGG" id="cfh:C1707_19265"/>
<dbReference type="Proteomes" id="UP000281192">
    <property type="component" value="Chromosome"/>
</dbReference>
<gene>
    <name evidence="1" type="ORF">C1707_19265</name>
    <name evidence="2" type="ORF">CFHF_07735</name>
</gene>
<name>A0A2N5CW31_9CAUL</name>
<dbReference type="Pfam" id="PF18742">
    <property type="entry name" value="DpnII-MboI"/>
    <property type="match status" value="1"/>
</dbReference>
<dbReference type="EMBL" id="PJRQ01000014">
    <property type="protein sequence ID" value="PLR18013.1"/>
    <property type="molecule type" value="Genomic_DNA"/>
</dbReference>
<evidence type="ECO:0000313" key="4">
    <source>
        <dbReference type="Proteomes" id="UP000281192"/>
    </source>
</evidence>
<reference evidence="1 4" key="2">
    <citation type="submission" date="2018-01" db="EMBL/GenBank/DDBJ databases">
        <title>Complete genome sequence of Caulobacter flavus RHGG3.</title>
        <authorList>
            <person name="Yang E."/>
        </authorList>
    </citation>
    <scope>NUCLEOTIDE SEQUENCE [LARGE SCALE GENOMIC DNA]</scope>
    <source>
        <strain evidence="1 4">RHGG3</strain>
    </source>
</reference>
<evidence type="ECO:0000313" key="2">
    <source>
        <dbReference type="EMBL" id="PLR18013.1"/>
    </source>
</evidence>
<reference evidence="2 3" key="1">
    <citation type="submission" date="2017-12" db="EMBL/GenBank/DDBJ databases">
        <title>The genome sequence of Caulobacter flavus CGMCC1 15093.</title>
        <authorList>
            <person name="Gao J."/>
            <person name="Mao X."/>
            <person name="Sun J."/>
        </authorList>
    </citation>
    <scope>NUCLEOTIDE SEQUENCE [LARGE SCALE GENOMIC DNA]</scope>
    <source>
        <strain evidence="2 3">CGMCC1 15093</strain>
    </source>
</reference>
<dbReference type="OrthoDB" id="2678579at2"/>
<dbReference type="EMBL" id="CP026100">
    <property type="protein sequence ID" value="AYV49657.1"/>
    <property type="molecule type" value="Genomic_DNA"/>
</dbReference>
<protein>
    <submittedName>
        <fullName evidence="2">Uncharacterized protein</fullName>
    </submittedName>
</protein>
<organism evidence="2 3">
    <name type="scientific">Caulobacter flavus</name>
    <dbReference type="NCBI Taxonomy" id="1679497"/>
    <lineage>
        <taxon>Bacteria</taxon>
        <taxon>Pseudomonadati</taxon>
        <taxon>Pseudomonadota</taxon>
        <taxon>Alphaproteobacteria</taxon>
        <taxon>Caulobacterales</taxon>
        <taxon>Caulobacteraceae</taxon>
        <taxon>Caulobacter</taxon>
    </lineage>
</organism>
<proteinExistence type="predicted"/>
<accession>A0A2N5CW31</accession>
<evidence type="ECO:0000313" key="1">
    <source>
        <dbReference type="EMBL" id="AYV49657.1"/>
    </source>
</evidence>
<dbReference type="Proteomes" id="UP000234483">
    <property type="component" value="Unassembled WGS sequence"/>
</dbReference>
<dbReference type="AlphaFoldDB" id="A0A2N5CW31"/>
<sequence>MCRSFAAFAKRLQKRRGDRAALMVEDEHDVQYLMHAILGLYFEDIRPEEPTPTVAGGSAKIDFLLKAEGIAFELKMTRPDLKDNKTGGEALIDIGRYPKHPDVRSLVYFVHDPEGYITNPKGLIADIERDYGALRAKVIIVGPFS</sequence>
<keyword evidence="4" id="KW-1185">Reference proteome</keyword>